<reference evidence="1" key="2">
    <citation type="journal article" date="2024" name="Plant">
        <title>Genomic evolution and insights into agronomic trait innovations of Sesamum species.</title>
        <authorList>
            <person name="Miao H."/>
            <person name="Wang L."/>
            <person name="Qu L."/>
            <person name="Liu H."/>
            <person name="Sun Y."/>
            <person name="Le M."/>
            <person name="Wang Q."/>
            <person name="Wei S."/>
            <person name="Zheng Y."/>
            <person name="Lin W."/>
            <person name="Duan Y."/>
            <person name="Cao H."/>
            <person name="Xiong S."/>
            <person name="Wang X."/>
            <person name="Wei L."/>
            <person name="Li C."/>
            <person name="Ma Q."/>
            <person name="Ju M."/>
            <person name="Zhao R."/>
            <person name="Li G."/>
            <person name="Mu C."/>
            <person name="Tian Q."/>
            <person name="Mei H."/>
            <person name="Zhang T."/>
            <person name="Gao T."/>
            <person name="Zhang H."/>
        </authorList>
    </citation>
    <scope>NUCLEOTIDE SEQUENCE</scope>
    <source>
        <strain evidence="1">3651</strain>
    </source>
</reference>
<comment type="caution">
    <text evidence="1">The sequence shown here is derived from an EMBL/GenBank/DDBJ whole genome shotgun (WGS) entry which is preliminary data.</text>
</comment>
<accession>A0AAE2CC69</accession>
<keyword evidence="2" id="KW-1185">Reference proteome</keyword>
<proteinExistence type="predicted"/>
<evidence type="ECO:0000313" key="2">
    <source>
        <dbReference type="Proteomes" id="UP001293254"/>
    </source>
</evidence>
<reference evidence="1" key="1">
    <citation type="submission" date="2020-06" db="EMBL/GenBank/DDBJ databases">
        <authorList>
            <person name="Li T."/>
            <person name="Hu X."/>
            <person name="Zhang T."/>
            <person name="Song X."/>
            <person name="Zhang H."/>
            <person name="Dai N."/>
            <person name="Sheng W."/>
            <person name="Hou X."/>
            <person name="Wei L."/>
        </authorList>
    </citation>
    <scope>NUCLEOTIDE SEQUENCE</scope>
    <source>
        <strain evidence="1">3651</strain>
        <tissue evidence="1">Leaf</tissue>
    </source>
</reference>
<evidence type="ECO:0000313" key="1">
    <source>
        <dbReference type="EMBL" id="KAK4416721.1"/>
    </source>
</evidence>
<name>A0AAE2CC69_9LAMI</name>
<dbReference type="Proteomes" id="UP001293254">
    <property type="component" value="Unassembled WGS sequence"/>
</dbReference>
<dbReference type="EMBL" id="JACGWO010000010">
    <property type="protein sequence ID" value="KAK4416721.1"/>
    <property type="molecule type" value="Genomic_DNA"/>
</dbReference>
<protein>
    <submittedName>
        <fullName evidence="1">Uncharacterized protein</fullName>
    </submittedName>
</protein>
<sequence>MGIIILTSSVTPSFQTVAAVQSIEVDKEKDFHRHNPQGHDLLERVATNDESLRIHRLRAMRSFKFAIAERVKNLIKPYWKEGKIPSHCSLLQNIISQMNRVFLNVN</sequence>
<dbReference type="AlphaFoldDB" id="A0AAE2CC69"/>
<gene>
    <name evidence="1" type="ORF">Salat_2497600</name>
</gene>
<organism evidence="1 2">
    <name type="scientific">Sesamum alatum</name>
    <dbReference type="NCBI Taxonomy" id="300844"/>
    <lineage>
        <taxon>Eukaryota</taxon>
        <taxon>Viridiplantae</taxon>
        <taxon>Streptophyta</taxon>
        <taxon>Embryophyta</taxon>
        <taxon>Tracheophyta</taxon>
        <taxon>Spermatophyta</taxon>
        <taxon>Magnoliopsida</taxon>
        <taxon>eudicotyledons</taxon>
        <taxon>Gunneridae</taxon>
        <taxon>Pentapetalae</taxon>
        <taxon>asterids</taxon>
        <taxon>lamiids</taxon>
        <taxon>Lamiales</taxon>
        <taxon>Pedaliaceae</taxon>
        <taxon>Sesamum</taxon>
    </lineage>
</organism>